<protein>
    <submittedName>
        <fullName evidence="2">Uncharacterized protein</fullName>
    </submittedName>
</protein>
<name>A0A0K2SLM6_LIMPI</name>
<evidence type="ECO:0000256" key="1">
    <source>
        <dbReference type="SAM" id="MobiDB-lite"/>
    </source>
</evidence>
<organism evidence="2 3">
    <name type="scientific">Limnochorda pilosa</name>
    <dbReference type="NCBI Taxonomy" id="1555112"/>
    <lineage>
        <taxon>Bacteria</taxon>
        <taxon>Bacillati</taxon>
        <taxon>Bacillota</taxon>
        <taxon>Limnochordia</taxon>
        <taxon>Limnochordales</taxon>
        <taxon>Limnochordaceae</taxon>
        <taxon>Limnochorda</taxon>
    </lineage>
</organism>
<feature type="region of interest" description="Disordered" evidence="1">
    <location>
        <begin position="146"/>
        <end position="165"/>
    </location>
</feature>
<reference evidence="3" key="2">
    <citation type="journal article" date="2016" name="Int. J. Syst. Evol. Microbiol.">
        <title>Complete genome sequence and cell structure of Limnochorda pilosa, a Gram-negative spore-former within the phylum Firmicutes.</title>
        <authorList>
            <person name="Watanabe M."/>
            <person name="Kojima H."/>
            <person name="Fukui M."/>
        </authorList>
    </citation>
    <scope>NUCLEOTIDE SEQUENCE [LARGE SCALE GENOMIC DNA]</scope>
    <source>
        <strain evidence="3">HC45</strain>
    </source>
</reference>
<dbReference type="STRING" id="1555112.LIP_1876"/>
<keyword evidence="3" id="KW-1185">Reference proteome</keyword>
<dbReference type="Proteomes" id="UP000065807">
    <property type="component" value="Chromosome"/>
</dbReference>
<evidence type="ECO:0000313" key="2">
    <source>
        <dbReference type="EMBL" id="BAS27719.1"/>
    </source>
</evidence>
<reference evidence="3" key="1">
    <citation type="submission" date="2015-07" db="EMBL/GenBank/DDBJ databases">
        <title>Complete genome sequence and phylogenetic analysis of Limnochorda pilosa.</title>
        <authorList>
            <person name="Watanabe M."/>
            <person name="Kojima H."/>
            <person name="Fukui M."/>
        </authorList>
    </citation>
    <scope>NUCLEOTIDE SEQUENCE [LARGE SCALE GENOMIC DNA]</scope>
    <source>
        <strain evidence="3">HC45</strain>
    </source>
</reference>
<gene>
    <name evidence="2" type="ORF">LIP_1876</name>
</gene>
<dbReference type="AlphaFoldDB" id="A0A0K2SLM6"/>
<sequence>MEPARVAPAFLAALVQRFLTRVAQELWDQLWAQVFQAVAEAEQRWTEAGAGAEERKWAEVRAGPGRAPGPAPRYLSSSRLSLSKRRMRIRKIKNALSSLKSNFIAPAPLPVRVGATSYMPDHRRVLATEAYSPVIAGRAWRSWPPRCRSPRRARSDAMRRSGWTA</sequence>
<dbReference type="KEGG" id="lpil:LIP_1876"/>
<proteinExistence type="predicted"/>
<accession>A0A0K2SLM6</accession>
<dbReference type="EMBL" id="AP014924">
    <property type="protein sequence ID" value="BAS27719.1"/>
    <property type="molecule type" value="Genomic_DNA"/>
</dbReference>
<evidence type="ECO:0000313" key="3">
    <source>
        <dbReference type="Proteomes" id="UP000065807"/>
    </source>
</evidence>